<dbReference type="SUPFAM" id="SSF46565">
    <property type="entry name" value="Chaperone J-domain"/>
    <property type="match status" value="1"/>
</dbReference>
<dbReference type="SMART" id="SM00271">
    <property type="entry name" value="DnaJ"/>
    <property type="match status" value="1"/>
</dbReference>
<dbReference type="SUPFAM" id="SSF54928">
    <property type="entry name" value="RNA-binding domain, RBD"/>
    <property type="match status" value="1"/>
</dbReference>
<evidence type="ECO:0000313" key="6">
    <source>
        <dbReference type="Proteomes" id="UP000631114"/>
    </source>
</evidence>
<dbReference type="InterPro" id="IPR036869">
    <property type="entry name" value="J_dom_sf"/>
</dbReference>
<dbReference type="Proteomes" id="UP000631114">
    <property type="component" value="Unassembled WGS sequence"/>
</dbReference>
<keyword evidence="2" id="KW-0175">Coiled coil</keyword>
<evidence type="ECO:0000256" key="2">
    <source>
        <dbReference type="SAM" id="Coils"/>
    </source>
</evidence>
<dbReference type="AlphaFoldDB" id="A0A835H6H9"/>
<protein>
    <submittedName>
        <fullName evidence="5">Uncharacterized protein</fullName>
    </submittedName>
</protein>
<reference evidence="5 6" key="1">
    <citation type="submission" date="2020-10" db="EMBL/GenBank/DDBJ databases">
        <title>The Coptis chinensis genome and diversification of protoberbering-type alkaloids.</title>
        <authorList>
            <person name="Wang B."/>
            <person name="Shu S."/>
            <person name="Song C."/>
            <person name="Liu Y."/>
        </authorList>
    </citation>
    <scope>NUCLEOTIDE SEQUENCE [LARGE SCALE GENOMIC DNA]</scope>
    <source>
        <strain evidence="5">HL-2020</strain>
        <tissue evidence="5">Leaf</tissue>
    </source>
</reference>
<dbReference type="PANTHER" id="PTHR45098:SF1">
    <property type="entry name" value="DNAJ DOMAIN CONTAINING PROTEIN, EXPRESSED"/>
    <property type="match status" value="1"/>
</dbReference>
<dbReference type="Gene3D" id="1.10.287.110">
    <property type="entry name" value="DnaJ domain"/>
    <property type="match status" value="1"/>
</dbReference>
<dbReference type="CDD" id="cd12429">
    <property type="entry name" value="RRM_DNAJC17"/>
    <property type="match status" value="1"/>
</dbReference>
<accession>A0A835H6H9</accession>
<evidence type="ECO:0000313" key="5">
    <source>
        <dbReference type="EMBL" id="KAF9593774.1"/>
    </source>
</evidence>
<dbReference type="PROSITE" id="PS50102">
    <property type="entry name" value="RRM"/>
    <property type="match status" value="1"/>
</dbReference>
<feature type="coiled-coil region" evidence="2">
    <location>
        <begin position="117"/>
        <end position="154"/>
    </location>
</feature>
<evidence type="ECO:0000259" key="4">
    <source>
        <dbReference type="PROSITE" id="PS50102"/>
    </source>
</evidence>
<dbReference type="InterPro" id="IPR034254">
    <property type="entry name" value="DNAJC17_RRM"/>
</dbReference>
<dbReference type="InterPro" id="IPR012677">
    <property type="entry name" value="Nucleotide-bd_a/b_plait_sf"/>
</dbReference>
<dbReference type="InterPro" id="IPR001623">
    <property type="entry name" value="DnaJ_domain"/>
</dbReference>
<keyword evidence="1" id="KW-0694">RNA-binding</keyword>
<dbReference type="GO" id="GO:0003723">
    <property type="term" value="F:RNA binding"/>
    <property type="evidence" value="ECO:0007669"/>
    <property type="project" value="UniProtKB-UniRule"/>
</dbReference>
<comment type="caution">
    <text evidence="5">The sequence shown here is derived from an EMBL/GenBank/DDBJ whole genome shotgun (WGS) entry which is preliminary data.</text>
</comment>
<dbReference type="Pfam" id="PF00076">
    <property type="entry name" value="RRM_1"/>
    <property type="match status" value="1"/>
</dbReference>
<gene>
    <name evidence="5" type="ORF">IFM89_025399</name>
</gene>
<feature type="domain" description="J" evidence="3">
    <location>
        <begin position="7"/>
        <end position="77"/>
    </location>
</feature>
<evidence type="ECO:0000259" key="3">
    <source>
        <dbReference type="PROSITE" id="PS50076"/>
    </source>
</evidence>
<dbReference type="PANTHER" id="PTHR45098">
    <property type="entry name" value="DNAJ DOMAIN CONTAINING PROTEIN, EXPRESSED"/>
    <property type="match status" value="1"/>
</dbReference>
<dbReference type="InterPro" id="IPR018253">
    <property type="entry name" value="DnaJ_domain_CS"/>
</dbReference>
<dbReference type="EMBL" id="JADFTS010000008">
    <property type="protein sequence ID" value="KAF9593774.1"/>
    <property type="molecule type" value="Genomic_DNA"/>
</dbReference>
<sequence>MVAGKIDHYKVLGLPSGIQGTKLTRNDISKAFRSKALELHPDKRPNDPNANTNFQILKSSFDFLVDEKTRKVFDDTLIHNHKQSVRKSEYEVEQRRRYQYEAEWHKRFFYETEQRRRRKEAQRKAMIEKKLEEYKEQQRKVKEEKERKLKIEAMRKAAVEQVLLGLPISDSVREILTGEMIKDLLQKPRGESKNDTSNSEAQMPSWISSIYGVDQERVLKVSWEESGHCDYSAQRLRELFEQFGEVEDVVIRSRRVSKMSSMSSALVVMESKEAATAAIMGNVLGDLSNPLLVLPLQKAAPSKFSKPGV</sequence>
<feature type="domain" description="RRM" evidence="4">
    <location>
        <begin position="217"/>
        <end position="301"/>
    </location>
</feature>
<dbReference type="PROSITE" id="PS50076">
    <property type="entry name" value="DNAJ_2"/>
    <property type="match status" value="1"/>
</dbReference>
<name>A0A835H6H9_9MAGN</name>
<dbReference type="InterPro" id="IPR000504">
    <property type="entry name" value="RRM_dom"/>
</dbReference>
<dbReference type="CDD" id="cd06257">
    <property type="entry name" value="DnaJ"/>
    <property type="match status" value="1"/>
</dbReference>
<dbReference type="InterPro" id="IPR035979">
    <property type="entry name" value="RBD_domain_sf"/>
</dbReference>
<dbReference type="Gene3D" id="3.30.70.330">
    <property type="match status" value="1"/>
</dbReference>
<dbReference type="Pfam" id="PF00226">
    <property type="entry name" value="DnaJ"/>
    <property type="match status" value="1"/>
</dbReference>
<dbReference type="PROSITE" id="PS00636">
    <property type="entry name" value="DNAJ_1"/>
    <property type="match status" value="1"/>
</dbReference>
<dbReference type="OrthoDB" id="10250354at2759"/>
<organism evidence="5 6">
    <name type="scientific">Coptis chinensis</name>
    <dbReference type="NCBI Taxonomy" id="261450"/>
    <lineage>
        <taxon>Eukaryota</taxon>
        <taxon>Viridiplantae</taxon>
        <taxon>Streptophyta</taxon>
        <taxon>Embryophyta</taxon>
        <taxon>Tracheophyta</taxon>
        <taxon>Spermatophyta</taxon>
        <taxon>Magnoliopsida</taxon>
        <taxon>Ranunculales</taxon>
        <taxon>Ranunculaceae</taxon>
        <taxon>Coptidoideae</taxon>
        <taxon>Coptis</taxon>
    </lineage>
</organism>
<proteinExistence type="predicted"/>
<keyword evidence="6" id="KW-1185">Reference proteome</keyword>
<evidence type="ECO:0000256" key="1">
    <source>
        <dbReference type="PROSITE-ProRule" id="PRU00176"/>
    </source>
</evidence>